<dbReference type="AlphaFoldDB" id="A0A843TQU7"/>
<organism evidence="1 2">
    <name type="scientific">Colocasia esculenta</name>
    <name type="common">Wild taro</name>
    <name type="synonym">Arum esculentum</name>
    <dbReference type="NCBI Taxonomy" id="4460"/>
    <lineage>
        <taxon>Eukaryota</taxon>
        <taxon>Viridiplantae</taxon>
        <taxon>Streptophyta</taxon>
        <taxon>Embryophyta</taxon>
        <taxon>Tracheophyta</taxon>
        <taxon>Spermatophyta</taxon>
        <taxon>Magnoliopsida</taxon>
        <taxon>Liliopsida</taxon>
        <taxon>Araceae</taxon>
        <taxon>Aroideae</taxon>
        <taxon>Colocasieae</taxon>
        <taxon>Colocasia</taxon>
    </lineage>
</organism>
<proteinExistence type="predicted"/>
<reference evidence="1" key="1">
    <citation type="submission" date="2017-07" db="EMBL/GenBank/DDBJ databases">
        <title>Taro Niue Genome Assembly and Annotation.</title>
        <authorList>
            <person name="Atibalentja N."/>
            <person name="Keating K."/>
            <person name="Fields C.J."/>
        </authorList>
    </citation>
    <scope>NUCLEOTIDE SEQUENCE</scope>
    <source>
        <strain evidence="1">Niue_2</strain>
        <tissue evidence="1">Leaf</tissue>
    </source>
</reference>
<dbReference type="EMBL" id="NMUH01000110">
    <property type="protein sequence ID" value="MQL71813.1"/>
    <property type="molecule type" value="Genomic_DNA"/>
</dbReference>
<gene>
    <name evidence="1" type="ORF">Taro_004120</name>
</gene>
<evidence type="ECO:0000313" key="1">
    <source>
        <dbReference type="EMBL" id="MQL71813.1"/>
    </source>
</evidence>
<name>A0A843TQU7_COLES</name>
<sequence length="97" mass="10416">MLEVELLPLPGTPILGHLRGWYRSDECARVGSPVGGLQSSGENGGLDGGVESFAELSWLGLGHRGRLEFYSVQVRLLSSGRARAGRRRRGGSRGPRS</sequence>
<dbReference type="Proteomes" id="UP000652761">
    <property type="component" value="Unassembled WGS sequence"/>
</dbReference>
<keyword evidence="2" id="KW-1185">Reference proteome</keyword>
<protein>
    <submittedName>
        <fullName evidence="1">Uncharacterized protein</fullName>
    </submittedName>
</protein>
<comment type="caution">
    <text evidence="1">The sequence shown here is derived from an EMBL/GenBank/DDBJ whole genome shotgun (WGS) entry which is preliminary data.</text>
</comment>
<accession>A0A843TQU7</accession>
<evidence type="ECO:0000313" key="2">
    <source>
        <dbReference type="Proteomes" id="UP000652761"/>
    </source>
</evidence>